<accession>A0A0F8W5T5</accession>
<comment type="caution">
    <text evidence="2">The sequence shown here is derived from an EMBL/GenBank/DDBJ whole genome shotgun (WGS) entry which is preliminary data.</text>
</comment>
<reference evidence="2" key="1">
    <citation type="journal article" date="2015" name="Nature">
        <title>Complex archaea that bridge the gap between prokaryotes and eukaryotes.</title>
        <authorList>
            <person name="Spang A."/>
            <person name="Saw J.H."/>
            <person name="Jorgensen S.L."/>
            <person name="Zaremba-Niedzwiedzka K."/>
            <person name="Martijn J."/>
            <person name="Lind A.E."/>
            <person name="van Eijk R."/>
            <person name="Schleper C."/>
            <person name="Guy L."/>
            <person name="Ettema T.J."/>
        </authorList>
    </citation>
    <scope>NUCLEOTIDE SEQUENCE</scope>
</reference>
<dbReference type="PANTHER" id="PTHR45036:SF1">
    <property type="entry name" value="METHYLTRANSFERASE LIKE 7A"/>
    <property type="match status" value="1"/>
</dbReference>
<dbReference type="Pfam" id="PF08241">
    <property type="entry name" value="Methyltransf_11"/>
    <property type="match status" value="1"/>
</dbReference>
<feature type="domain" description="Methyltransferase type 11" evidence="1">
    <location>
        <begin position="51"/>
        <end position="145"/>
    </location>
</feature>
<protein>
    <recommendedName>
        <fullName evidence="1">Methyltransferase type 11 domain-containing protein</fullName>
    </recommendedName>
</protein>
<dbReference type="InterPro" id="IPR052356">
    <property type="entry name" value="Thiol_S-MT"/>
</dbReference>
<dbReference type="EMBL" id="LAZR01067214">
    <property type="protein sequence ID" value="KKK52047.1"/>
    <property type="molecule type" value="Genomic_DNA"/>
</dbReference>
<name>A0A0F8W5T5_9ZZZZ</name>
<proteinExistence type="predicted"/>
<dbReference type="InterPro" id="IPR013216">
    <property type="entry name" value="Methyltransf_11"/>
</dbReference>
<dbReference type="GO" id="GO:0008757">
    <property type="term" value="F:S-adenosylmethionine-dependent methyltransferase activity"/>
    <property type="evidence" value="ECO:0007669"/>
    <property type="project" value="InterPro"/>
</dbReference>
<dbReference type="SUPFAM" id="SSF53335">
    <property type="entry name" value="S-adenosyl-L-methionine-dependent methyltransferases"/>
    <property type="match status" value="1"/>
</dbReference>
<evidence type="ECO:0000313" key="2">
    <source>
        <dbReference type="EMBL" id="KKK52047.1"/>
    </source>
</evidence>
<dbReference type="PANTHER" id="PTHR45036">
    <property type="entry name" value="METHYLTRANSFERASE LIKE 7B"/>
    <property type="match status" value="1"/>
</dbReference>
<gene>
    <name evidence="2" type="ORF">LCGC14_3108860</name>
</gene>
<organism evidence="2">
    <name type="scientific">marine sediment metagenome</name>
    <dbReference type="NCBI Taxonomy" id="412755"/>
    <lineage>
        <taxon>unclassified sequences</taxon>
        <taxon>metagenomes</taxon>
        <taxon>ecological metagenomes</taxon>
    </lineage>
</organism>
<dbReference type="CDD" id="cd02440">
    <property type="entry name" value="AdoMet_MTases"/>
    <property type="match status" value="1"/>
</dbReference>
<dbReference type="InterPro" id="IPR029063">
    <property type="entry name" value="SAM-dependent_MTases_sf"/>
</dbReference>
<sequence length="210" mass="24077">MSKSKAEDTTKVQRKYDRIAKYYDFLENQIEKRLFRRLRTETLGSLSGKILEIGVGTGKNLSCYSEKAEVTAIDISPNMLEKAKNRAKELSLNVRFHIMDAENLNFTDSEFDYVVATFVLCSVPDPIRAVKEMGRVSKPGGKIILLEHVLSNNRLIALWEHIHNPFTSAFLGFNVNRDTRSNIEKAALRVEKDENLALFDVFRRFTCPKE</sequence>
<evidence type="ECO:0000259" key="1">
    <source>
        <dbReference type="Pfam" id="PF08241"/>
    </source>
</evidence>
<dbReference type="AlphaFoldDB" id="A0A0F8W5T5"/>
<dbReference type="Gene3D" id="3.40.50.150">
    <property type="entry name" value="Vaccinia Virus protein VP39"/>
    <property type="match status" value="1"/>
</dbReference>